<keyword evidence="2" id="KW-0521">NADP</keyword>
<dbReference type="Proteomes" id="UP000076449">
    <property type="component" value="Chromosome II"/>
</dbReference>
<dbReference type="SUPFAM" id="SSF51735">
    <property type="entry name" value="NAD(P)-binding Rossmann-fold domains"/>
    <property type="match status" value="1"/>
</dbReference>
<dbReference type="OMA" id="NDWIQRT"/>
<dbReference type="Pfam" id="PF13561">
    <property type="entry name" value="adh_short_C2"/>
    <property type="match status" value="1"/>
</dbReference>
<evidence type="ECO:0000313" key="4">
    <source>
        <dbReference type="EMBL" id="KZN88193.1"/>
    </source>
</evidence>
<dbReference type="CDD" id="cd05233">
    <property type="entry name" value="SDR_c"/>
    <property type="match status" value="1"/>
</dbReference>
<dbReference type="Gene3D" id="3.40.50.720">
    <property type="entry name" value="NAD(P)-binding Rossmann-like Domain"/>
    <property type="match status" value="1"/>
</dbReference>
<protein>
    <submittedName>
        <fullName evidence="4">Levodione reductase</fullName>
    </submittedName>
</protein>
<keyword evidence="3" id="KW-0560">Oxidoreductase</keyword>
<comment type="similarity">
    <text evidence="1">Belongs to the short-chain dehydrogenases/reductases (SDR) family.</text>
</comment>
<accession>A0A167TEQ8</accession>
<evidence type="ECO:0000256" key="2">
    <source>
        <dbReference type="ARBA" id="ARBA00022857"/>
    </source>
</evidence>
<dbReference type="EMBL" id="CM002799">
    <property type="protein sequence ID" value="KZN88193.1"/>
    <property type="molecule type" value="Genomic_DNA"/>
</dbReference>
<organism evidence="4">
    <name type="scientific">Penicillium chrysogenum</name>
    <name type="common">Penicillium notatum</name>
    <dbReference type="NCBI Taxonomy" id="5076"/>
    <lineage>
        <taxon>Eukaryota</taxon>
        <taxon>Fungi</taxon>
        <taxon>Dikarya</taxon>
        <taxon>Ascomycota</taxon>
        <taxon>Pezizomycotina</taxon>
        <taxon>Eurotiomycetes</taxon>
        <taxon>Eurotiomycetidae</taxon>
        <taxon>Eurotiales</taxon>
        <taxon>Aspergillaceae</taxon>
        <taxon>Penicillium</taxon>
        <taxon>Penicillium chrysogenum species complex</taxon>
    </lineage>
</organism>
<dbReference type="GO" id="GO:0016491">
    <property type="term" value="F:oxidoreductase activity"/>
    <property type="evidence" value="ECO:0007669"/>
    <property type="project" value="UniProtKB-KW"/>
</dbReference>
<dbReference type="InterPro" id="IPR002347">
    <property type="entry name" value="SDR_fam"/>
</dbReference>
<evidence type="ECO:0000256" key="1">
    <source>
        <dbReference type="ARBA" id="ARBA00006484"/>
    </source>
</evidence>
<reference evidence="4" key="1">
    <citation type="journal article" date="2014" name="Genome Announc.">
        <title>Complete sequencing and chromosome-scale genome assembly of the industrial progenitor strain P2niaD18 from the penicillin producer Penicillium chrysogenum.</title>
        <authorList>
            <person name="Specht T."/>
            <person name="Dahlmann T.A."/>
            <person name="Zadra I."/>
            <person name="Kurnsteiner H."/>
            <person name="Kuck U."/>
        </authorList>
    </citation>
    <scope>NUCLEOTIDE SEQUENCE [LARGE SCALE GENOMIC DNA]</scope>
    <source>
        <strain evidence="4">P2niaD18</strain>
    </source>
</reference>
<dbReference type="AlphaFoldDB" id="A0A167TEQ8"/>
<dbReference type="InterPro" id="IPR036291">
    <property type="entry name" value="NAD(P)-bd_dom_sf"/>
</dbReference>
<sequence length="279" mass="28808">MPPSPSLQGKVFALTGAASGIGRATALLLARHGALLSLADVDKATLAKTHDDVLQEYCNVNHVNSESIPSSPIFTRTVDVRSQKECSSWIEATVAHFGQSVAGAANLAGVFGPNIGRETGAVCNLDDTEFDWVMDVNVKGTLNCLRAELAHMQTADGAGRPGGSIVNAASVAGIVGGAHNGPYVASKHAVIGLTRTAVKEEGSRGIRLNAIAPGIIATPMIQQIEQAVGRTELFGEGDPGALGRKGEASEVAEVIVFLLSPQSSFVNGTVIPVDGGWMC</sequence>
<name>A0A167TEQ8_PENCH</name>
<dbReference type="PhylomeDB" id="A0A167TEQ8"/>
<evidence type="ECO:0000256" key="3">
    <source>
        <dbReference type="ARBA" id="ARBA00023002"/>
    </source>
</evidence>
<dbReference type="PANTHER" id="PTHR24321:SF8">
    <property type="entry name" value="ESTRADIOL 17-BETA-DEHYDROGENASE 8-RELATED"/>
    <property type="match status" value="1"/>
</dbReference>
<dbReference type="PANTHER" id="PTHR24321">
    <property type="entry name" value="DEHYDROGENASES, SHORT CHAIN"/>
    <property type="match status" value="1"/>
</dbReference>
<gene>
    <name evidence="4" type="ORF">EN45_067640</name>
</gene>
<dbReference type="FunFam" id="3.40.50.720:FF:000084">
    <property type="entry name" value="Short-chain dehydrogenase reductase"/>
    <property type="match status" value="1"/>
</dbReference>
<dbReference type="PRINTS" id="PR00081">
    <property type="entry name" value="GDHRDH"/>
</dbReference>
<proteinExistence type="inferred from homology"/>